<evidence type="ECO:0000256" key="2">
    <source>
        <dbReference type="SAM" id="Phobius"/>
    </source>
</evidence>
<dbReference type="InterPro" id="IPR036397">
    <property type="entry name" value="RNaseH_sf"/>
</dbReference>
<accession>A0A8R1HM06</accession>
<name>A0A8R1HM06_CAEJA</name>
<evidence type="ECO:0000313" key="3">
    <source>
        <dbReference type="EnsemblMetazoa" id="CJA03034a.1"/>
    </source>
</evidence>
<keyword evidence="2" id="KW-1133">Transmembrane helix</keyword>
<reference evidence="4" key="1">
    <citation type="submission" date="2010-08" db="EMBL/GenBank/DDBJ databases">
        <authorList>
            <consortium name="Caenorhabditis japonica Sequencing Consortium"/>
            <person name="Wilson R.K."/>
        </authorList>
    </citation>
    <scope>NUCLEOTIDE SEQUENCE [LARGE SCALE GENOMIC DNA]</scope>
    <source>
        <strain evidence="4">DF5081</strain>
    </source>
</reference>
<feature type="region of interest" description="Disordered" evidence="1">
    <location>
        <begin position="59"/>
        <end position="138"/>
    </location>
</feature>
<protein>
    <submittedName>
        <fullName evidence="3">Uncharacterized protein</fullName>
    </submittedName>
</protein>
<dbReference type="AlphaFoldDB" id="A0A8R1HM06"/>
<sequence length="388" mass="43685">MIIITETVKDGNIVLRKTKVIFCMSLMIALCVLIYILLALLFYLKRKQAQLKRQIAALQEKKPESPKESKSPGPVEPAMAPETPKSKVKQVAKSIAKSVHNTEPGKKANSVIADKTPQPKNQGPASEQHPSKADQSVYQSDKCLNKTSHSSSMMVFGGICADAKIQLVLVNEGAKINPEYYIEKILESEQDREPAPCATATQQCWEVDFIGFIYAPSSSPDLNPWISQSLKIFLKKAWDDLDVNTCVPSLTRIRRDSELSSRRKVDDLKTGAVPIQSRFYSGQFYSGQFYSEQFYSGQFYSGQFYSGQFYSGQFYSGQFYSGQFYSGQFYSGQFYSGKFYSGQFYSGQFYSGQFYSGQFYSGQFYSGQFYSRHIAATQLPKSRRTAAT</sequence>
<dbReference type="EnsemblMetazoa" id="CJA03034a.1">
    <property type="protein sequence ID" value="CJA03034a.1"/>
    <property type="gene ID" value="WBGene00122238"/>
</dbReference>
<dbReference type="Gene3D" id="3.30.420.10">
    <property type="entry name" value="Ribonuclease H-like superfamily/Ribonuclease H"/>
    <property type="match status" value="1"/>
</dbReference>
<dbReference type="Proteomes" id="UP000005237">
    <property type="component" value="Unassembled WGS sequence"/>
</dbReference>
<proteinExistence type="predicted"/>
<keyword evidence="2" id="KW-0472">Membrane</keyword>
<keyword evidence="4" id="KW-1185">Reference proteome</keyword>
<evidence type="ECO:0000256" key="1">
    <source>
        <dbReference type="SAM" id="MobiDB-lite"/>
    </source>
</evidence>
<reference evidence="3" key="2">
    <citation type="submission" date="2022-06" db="UniProtKB">
        <authorList>
            <consortium name="EnsemblMetazoa"/>
        </authorList>
    </citation>
    <scope>IDENTIFICATION</scope>
    <source>
        <strain evidence="3">DF5081</strain>
    </source>
</reference>
<feature type="transmembrane region" description="Helical" evidence="2">
    <location>
        <begin position="20"/>
        <end position="44"/>
    </location>
</feature>
<keyword evidence="2" id="KW-0812">Transmembrane</keyword>
<dbReference type="GO" id="GO:0003676">
    <property type="term" value="F:nucleic acid binding"/>
    <property type="evidence" value="ECO:0007669"/>
    <property type="project" value="InterPro"/>
</dbReference>
<feature type="compositionally biased region" description="Basic and acidic residues" evidence="1">
    <location>
        <begin position="59"/>
        <end position="70"/>
    </location>
</feature>
<organism evidence="3 4">
    <name type="scientific">Caenorhabditis japonica</name>
    <dbReference type="NCBI Taxonomy" id="281687"/>
    <lineage>
        <taxon>Eukaryota</taxon>
        <taxon>Metazoa</taxon>
        <taxon>Ecdysozoa</taxon>
        <taxon>Nematoda</taxon>
        <taxon>Chromadorea</taxon>
        <taxon>Rhabditida</taxon>
        <taxon>Rhabditina</taxon>
        <taxon>Rhabditomorpha</taxon>
        <taxon>Rhabditoidea</taxon>
        <taxon>Rhabditidae</taxon>
        <taxon>Peloderinae</taxon>
        <taxon>Caenorhabditis</taxon>
    </lineage>
</organism>
<evidence type="ECO:0000313" key="4">
    <source>
        <dbReference type="Proteomes" id="UP000005237"/>
    </source>
</evidence>